<dbReference type="GO" id="GO:0045211">
    <property type="term" value="C:postsynaptic membrane"/>
    <property type="evidence" value="ECO:0007669"/>
    <property type="project" value="UniProtKB-SubCell"/>
</dbReference>
<feature type="signal peptide" evidence="18">
    <location>
        <begin position="1"/>
        <end position="25"/>
    </location>
</feature>
<dbReference type="PROSITE" id="PS00236">
    <property type="entry name" value="NEUROTR_ION_CHANNEL"/>
    <property type="match status" value="1"/>
</dbReference>
<evidence type="ECO:0000256" key="11">
    <source>
        <dbReference type="ARBA" id="ARBA00023157"/>
    </source>
</evidence>
<gene>
    <name evidence="24" type="primary">nAChRa8</name>
    <name evidence="24" type="ORF">DERF_003409</name>
</gene>
<feature type="transmembrane region" description="Helical" evidence="18">
    <location>
        <begin position="1147"/>
        <end position="1168"/>
    </location>
</feature>
<evidence type="ECO:0000256" key="5">
    <source>
        <dbReference type="ARBA" id="ARBA00022692"/>
    </source>
</evidence>
<feature type="domain" description="CSC1/OSCA1-like 7TM region" evidence="19">
    <location>
        <begin position="943"/>
        <end position="1190"/>
    </location>
</feature>
<dbReference type="NCBIfam" id="TIGR00860">
    <property type="entry name" value="LIC"/>
    <property type="match status" value="1"/>
</dbReference>
<keyword evidence="8" id="KW-0770">Synapse</keyword>
<dbReference type="FunFam" id="1.20.58.390:FF:000022">
    <property type="entry name" value="Nicotinic acetylcholine receptor subunit alpha4"/>
    <property type="match status" value="1"/>
</dbReference>
<keyword evidence="4" id="KW-1003">Cell membrane</keyword>
<dbReference type="FunFam" id="1.20.58.390:FF:000012">
    <property type="entry name" value="Acetylcholine receptor subunit alpha-like"/>
    <property type="match status" value="1"/>
</dbReference>
<evidence type="ECO:0000313" key="25">
    <source>
        <dbReference type="Proteomes" id="UP000790347"/>
    </source>
</evidence>
<dbReference type="Gene3D" id="2.70.170.10">
    <property type="entry name" value="Neurotransmitter-gated ion-channel ligand-binding domain"/>
    <property type="match status" value="1"/>
</dbReference>
<feature type="transmembrane region" description="Helical" evidence="18">
    <location>
        <begin position="245"/>
        <end position="268"/>
    </location>
</feature>
<feature type="domain" description="CSC1/OSCA1-like N-terminal transmembrane" evidence="22">
    <location>
        <begin position="631"/>
        <end position="726"/>
    </location>
</feature>
<dbReference type="Pfam" id="PF02714">
    <property type="entry name" value="RSN1_7TM"/>
    <property type="match status" value="1"/>
</dbReference>
<feature type="transmembrane region" description="Helical" evidence="18">
    <location>
        <begin position="280"/>
        <end position="298"/>
    </location>
</feature>
<feature type="transmembrane region" description="Helical" evidence="18">
    <location>
        <begin position="706"/>
        <end position="726"/>
    </location>
</feature>
<feature type="domain" description="CSC1/OSCA1-like cytosolic" evidence="23">
    <location>
        <begin position="744"/>
        <end position="930"/>
    </location>
</feature>
<reference evidence="24" key="1">
    <citation type="submission" date="2013-05" db="EMBL/GenBank/DDBJ databases">
        <authorList>
            <person name="Yim A.K.Y."/>
            <person name="Chan T.F."/>
            <person name="Ji K.M."/>
            <person name="Liu X.Y."/>
            <person name="Zhou J.W."/>
            <person name="Li R.Q."/>
            <person name="Yang K.Y."/>
            <person name="Li J."/>
            <person name="Li M."/>
            <person name="Law P.T.W."/>
            <person name="Wu Y.L."/>
            <person name="Cai Z.L."/>
            <person name="Qin H."/>
            <person name="Bao Y."/>
            <person name="Leung R.K.K."/>
            <person name="Ng P.K.S."/>
            <person name="Zou J."/>
            <person name="Zhong X.J."/>
            <person name="Ran P.X."/>
            <person name="Zhong N.S."/>
            <person name="Liu Z.G."/>
            <person name="Tsui S.K.W."/>
        </authorList>
    </citation>
    <scope>NUCLEOTIDE SEQUENCE</scope>
    <source>
        <strain evidence="24">Derf</strain>
        <tissue evidence="24">Whole organism</tissue>
    </source>
</reference>
<feature type="transmembrane region" description="Helical" evidence="18">
    <location>
        <begin position="662"/>
        <end position="686"/>
    </location>
</feature>
<dbReference type="InterPro" id="IPR036719">
    <property type="entry name" value="Neuro-gated_channel_TM_sf"/>
</dbReference>
<evidence type="ECO:0000256" key="1">
    <source>
        <dbReference type="ARBA" id="ARBA00003328"/>
    </source>
</evidence>
<evidence type="ECO:0000256" key="14">
    <source>
        <dbReference type="ARBA" id="ARBA00023257"/>
    </source>
</evidence>
<dbReference type="InterPro" id="IPR018000">
    <property type="entry name" value="Neurotransmitter_ion_chnl_CS"/>
</dbReference>
<evidence type="ECO:0000256" key="7">
    <source>
        <dbReference type="ARBA" id="ARBA00022989"/>
    </source>
</evidence>
<keyword evidence="16 18" id="KW-0407">Ion channel</keyword>
<evidence type="ECO:0000256" key="17">
    <source>
        <dbReference type="ARBA" id="ARBA00034104"/>
    </source>
</evidence>
<accession>A0A922IFY0</accession>
<dbReference type="Pfam" id="PF02931">
    <property type="entry name" value="Neur_chan_LBD"/>
    <property type="match status" value="1"/>
</dbReference>
<comment type="subcellular location">
    <subcellularLocation>
        <location evidence="17">Postsynaptic cell membrane</location>
        <topology evidence="17">Multi-pass membrane protein</topology>
    </subcellularLocation>
</comment>
<evidence type="ECO:0000256" key="18">
    <source>
        <dbReference type="RuleBase" id="RU000687"/>
    </source>
</evidence>
<dbReference type="PANTHER" id="PTHR18945">
    <property type="entry name" value="NEUROTRANSMITTER GATED ION CHANNEL"/>
    <property type="match status" value="1"/>
</dbReference>
<evidence type="ECO:0000256" key="13">
    <source>
        <dbReference type="ARBA" id="ARBA00023180"/>
    </source>
</evidence>
<evidence type="ECO:0000256" key="16">
    <source>
        <dbReference type="ARBA" id="ARBA00023303"/>
    </source>
</evidence>
<keyword evidence="9 18" id="KW-0406">Ion transport</keyword>
<dbReference type="GO" id="GO:0022848">
    <property type="term" value="F:acetylcholine-gated monoatomic cation-selective channel activity"/>
    <property type="evidence" value="ECO:0007669"/>
    <property type="project" value="InterPro"/>
</dbReference>
<comment type="caution">
    <text evidence="18">Lacks conserved residue(s) required for the propagation of feature annotation.</text>
</comment>
<dbReference type="AlphaFoldDB" id="A0A922IFY0"/>
<evidence type="ECO:0000259" key="22">
    <source>
        <dbReference type="Pfam" id="PF13967"/>
    </source>
</evidence>
<comment type="similarity">
    <text evidence="2">Belongs to the ligand-gated ion channel (TC 1.A.9) family. Acetylcholine receptor (TC 1.A.9.1) subfamily.</text>
</comment>
<keyword evidence="13" id="KW-0325">Glycoprotein</keyword>
<evidence type="ECO:0000256" key="2">
    <source>
        <dbReference type="ARBA" id="ARBA00009237"/>
    </source>
</evidence>
<dbReference type="GO" id="GO:0004888">
    <property type="term" value="F:transmembrane signaling receptor activity"/>
    <property type="evidence" value="ECO:0007669"/>
    <property type="project" value="InterPro"/>
</dbReference>
<dbReference type="Pfam" id="PF13967">
    <property type="entry name" value="RSN1_TM"/>
    <property type="match status" value="1"/>
</dbReference>
<comment type="caution">
    <text evidence="24">The sequence shown here is derived from an EMBL/GenBank/DDBJ whole genome shotgun (WGS) entry which is preliminary data.</text>
</comment>
<evidence type="ECO:0000313" key="24">
    <source>
        <dbReference type="EMBL" id="KAH9529530.1"/>
    </source>
</evidence>
<dbReference type="InterPro" id="IPR006202">
    <property type="entry name" value="Neur_chan_lig-bd"/>
</dbReference>
<dbReference type="SUPFAM" id="SSF90112">
    <property type="entry name" value="Neurotransmitter-gated ion-channel transmembrane pore"/>
    <property type="match status" value="1"/>
</dbReference>
<evidence type="ECO:0000256" key="3">
    <source>
        <dbReference type="ARBA" id="ARBA00022448"/>
    </source>
</evidence>
<dbReference type="InterPro" id="IPR036734">
    <property type="entry name" value="Neur_chan_lig-bd_sf"/>
</dbReference>
<feature type="domain" description="Neurotransmitter-gated ion-channel transmembrane" evidence="21">
    <location>
        <begin position="251"/>
        <end position="506"/>
    </location>
</feature>
<dbReference type="InterPro" id="IPR038050">
    <property type="entry name" value="Neuro_actylchol_rec"/>
</dbReference>
<dbReference type="InterPro" id="IPR002394">
    <property type="entry name" value="Nicotinic_acetylcholine_rcpt"/>
</dbReference>
<evidence type="ECO:0000256" key="15">
    <source>
        <dbReference type="ARBA" id="ARBA00023286"/>
    </source>
</evidence>
<keyword evidence="3 18" id="KW-0813">Transport</keyword>
<dbReference type="FunFam" id="2.70.170.10:FF:000013">
    <property type="entry name" value="Acetylcholine receptor subunit alpha"/>
    <property type="match status" value="1"/>
</dbReference>
<evidence type="ECO:0000256" key="6">
    <source>
        <dbReference type="ARBA" id="ARBA00022729"/>
    </source>
</evidence>
<dbReference type="InterPro" id="IPR027815">
    <property type="entry name" value="CSC1/OSCA1-like_cyt"/>
</dbReference>
<keyword evidence="12" id="KW-0675">Receptor</keyword>
<feature type="transmembrane region" description="Helical" evidence="18">
    <location>
        <begin position="490"/>
        <end position="510"/>
    </location>
</feature>
<evidence type="ECO:0000256" key="9">
    <source>
        <dbReference type="ARBA" id="ARBA00023065"/>
    </source>
</evidence>
<feature type="transmembrane region" description="Helical" evidence="18">
    <location>
        <begin position="1189"/>
        <end position="1207"/>
    </location>
</feature>
<dbReference type="EMBL" id="ASGP02000001">
    <property type="protein sequence ID" value="KAH9529530.1"/>
    <property type="molecule type" value="Genomic_DNA"/>
</dbReference>
<keyword evidence="6 18" id="KW-0732">Signal</keyword>
<dbReference type="InterPro" id="IPR006201">
    <property type="entry name" value="Neur_channel"/>
</dbReference>
<keyword evidence="25" id="KW-1185">Reference proteome</keyword>
<evidence type="ECO:0000256" key="4">
    <source>
        <dbReference type="ARBA" id="ARBA00022475"/>
    </source>
</evidence>
<feature type="domain" description="Neurotransmitter-gated ion-channel ligand-binding" evidence="20">
    <location>
        <begin position="30"/>
        <end position="244"/>
    </location>
</feature>
<evidence type="ECO:0000259" key="23">
    <source>
        <dbReference type="Pfam" id="PF14703"/>
    </source>
</evidence>
<evidence type="ECO:0000256" key="12">
    <source>
        <dbReference type="ARBA" id="ARBA00023170"/>
    </source>
</evidence>
<keyword evidence="10 18" id="KW-0472">Membrane</keyword>
<evidence type="ECO:0000259" key="20">
    <source>
        <dbReference type="Pfam" id="PF02931"/>
    </source>
</evidence>
<comment type="function">
    <text evidence="1">After binding acetylcholine, the AChR responds by an extensive change in conformation that affects all subunits and leads to opening of an ion-conducting channel across the plasma membrane.</text>
</comment>
<feature type="transmembrane region" description="Helical" evidence="18">
    <location>
        <begin position="1039"/>
        <end position="1062"/>
    </location>
</feature>
<dbReference type="Proteomes" id="UP000790347">
    <property type="component" value="Unassembled WGS sequence"/>
</dbReference>
<dbReference type="PRINTS" id="PR00254">
    <property type="entry name" value="NICOTINICR"/>
</dbReference>
<dbReference type="GO" id="GO:0007271">
    <property type="term" value="P:synaptic transmission, cholinergic"/>
    <property type="evidence" value="ECO:0007669"/>
    <property type="project" value="UniProtKB-ARBA"/>
</dbReference>
<dbReference type="InterPro" id="IPR003864">
    <property type="entry name" value="CSC1/OSCA1-like_7TM"/>
</dbReference>
<keyword evidence="11" id="KW-1015">Disulfide bond</keyword>
<dbReference type="Gene3D" id="1.20.58.390">
    <property type="entry name" value="Neurotransmitter-gated ion-channel transmembrane domain"/>
    <property type="match status" value="2"/>
</dbReference>
<feature type="transmembrane region" description="Helical" evidence="18">
    <location>
        <begin position="1227"/>
        <end position="1248"/>
    </location>
</feature>
<evidence type="ECO:0000259" key="21">
    <source>
        <dbReference type="Pfam" id="PF02932"/>
    </source>
</evidence>
<reference evidence="24" key="2">
    <citation type="journal article" date="2022" name="Res Sq">
        <title>Comparative Genomics Reveals Insights into the Divergent Evolution of Astigmatic Mites and Household Pest Adaptations.</title>
        <authorList>
            <person name="Xiong Q."/>
            <person name="Wan A.T.-Y."/>
            <person name="Liu X.-Y."/>
            <person name="Fung C.S.-H."/>
            <person name="Xiao X."/>
            <person name="Malainual N."/>
            <person name="Hou J."/>
            <person name="Wang L."/>
            <person name="Wang M."/>
            <person name="Yang K."/>
            <person name="Cui Y."/>
            <person name="Leung E."/>
            <person name="Nong W."/>
            <person name="Shin S.-K."/>
            <person name="Au S."/>
            <person name="Jeong K.Y."/>
            <person name="Chew F.T."/>
            <person name="Hui J."/>
            <person name="Leung T.F."/>
            <person name="Tungtrongchitr A."/>
            <person name="Zhong N."/>
            <person name="Liu Z."/>
            <person name="Tsui S."/>
        </authorList>
    </citation>
    <scope>NUCLEOTIDE SEQUENCE</scope>
    <source>
        <strain evidence="24">Derf</strain>
        <tissue evidence="24">Whole organism</tissue>
    </source>
</reference>
<keyword evidence="14" id="KW-0628">Postsynaptic cell membrane</keyword>
<dbReference type="CDD" id="cd19031">
    <property type="entry name" value="LGIC_ECD_nAChR_proto_alpha-like"/>
    <property type="match status" value="1"/>
</dbReference>
<feature type="chain" id="PRO_5038164329" evidence="18">
    <location>
        <begin position="26"/>
        <end position="1260"/>
    </location>
</feature>
<feature type="transmembrane region" description="Helical" evidence="18">
    <location>
        <begin position="522"/>
        <end position="539"/>
    </location>
</feature>
<dbReference type="InterPro" id="IPR006029">
    <property type="entry name" value="Neurotrans-gated_channel_TM"/>
</dbReference>
<sequence length="1260" mass="147117">MISRFSIKFFLLSSVLLLLTFTTEAHFHTKRLHDDLFSDYNRLIRPSKNHSYKLTVNIGLKLTQIIDINLRQQVMTTNIWLEQNWYDYKLTWDPNDYGGVDMINVPAENIWLPDIVLFNNADGNYEVTLMTKATVYSTGLVVWNPPALYKSTCKIDVEYFPFDEQSCLMKFASWTYDGHEVDIRHVKQEEDSTYVDVGIDLSEFYKSAEWDILMVPAKYNEEYYECCSEPYPDITFNLTMRRKTLFYTVNLIIPCVGITFLTLVVFYLPSDSGEKVTLSISILVALTVFFLLLAEIIPPTSLAIPLLGKYLLFTMILDTLSICVTVGVLNVHFRSPATHIMTPWIRKVFIHILPRILLMKRPTSQDWHAELAAIGKKGRGRSKKESDGNRGPSLKFNGNFHDSLDSFQESICMSGSPDQPGPSTYSPHQMEELNQLYEQNYAHLKQIFNMVELQKAIKGIIHLADHIRKDDKDINIIEDWKYVAMVLDRLFLWIFSLAVFCGTCGIILQAPSLYDTRRPIESELTLILLAFLAVVRLIYFRRKQHGRNWNKDWLDFIYSDREVDLLHDEKPINSSHPNAYLHSCLHDYSHLITNKYMSDEWDELISISYDHKFQDIKKSHQAKLNSVGQKRHWLLDYTFIKDEDILKHRGKDASNYLLFQRYIIYILTFLSIVSMTILTPVNMSGGNSLSTYYEMTTINNVKKTSSLLWIHTITAVVIVIIGIFIMKKFSDYIFLPQQESTGQTILIQNLPKKARDAQKLKKFIEVNFSDVEVTRITYTYEIETIRNLQKDMKAFQFSLDYCEQYQRHYGRPLLVRPYMFGLICPQCPLCGICYYQHQFYECQRQIEIEVIKTINQPQHAAFVRLKNSMMAQKILDHFEITQHTRLLYSIYSCAQKFCNFDCSDYSDDDPYGYNQWITQSAPFPEDVEWNDIIMNNRTSYICSFVLNLLTIIIFLFLTTPIVAMNFLQEILIFGMDISIEDNEEKQISIGFLQIKWAKYLSALIMNGLACILPNLIMLIELFVPQTSKSEKNSKIMRMVYLYLILMVLIFPSLGLMSGQLLIKKITDKSFPRDFYKCLFPATSSQFFIYYVISCIFINTPVELLRLPELGSYVFNCIIHYPKTEAEYGRARMETNFQFSYGSNYPRFLLIFTIVITYSIASPILAPLVDRYHIYYLCSTTQVINANIHQNAISFVLISFFFSFLQLTTYMNTRNEFSLTFKPSNVCIIILLLYIIFLLFACFNFDYFYSRSKDQQQQQQQ</sequence>
<feature type="transmembrane region" description="Helical" evidence="18">
    <location>
        <begin position="999"/>
        <end position="1019"/>
    </location>
</feature>
<evidence type="ECO:0000256" key="10">
    <source>
        <dbReference type="ARBA" id="ARBA00023136"/>
    </source>
</evidence>
<dbReference type="Pfam" id="PF02932">
    <property type="entry name" value="Neur_chan_memb"/>
    <property type="match status" value="1"/>
</dbReference>
<dbReference type="PRINTS" id="PR00252">
    <property type="entry name" value="NRIONCHANNEL"/>
</dbReference>
<evidence type="ECO:0000256" key="8">
    <source>
        <dbReference type="ARBA" id="ARBA00023018"/>
    </source>
</evidence>
<dbReference type="InterPro" id="IPR032880">
    <property type="entry name" value="CSC1/OSCA1-like_N"/>
</dbReference>
<organism evidence="24 25">
    <name type="scientific">Dermatophagoides farinae</name>
    <name type="common">American house dust mite</name>
    <dbReference type="NCBI Taxonomy" id="6954"/>
    <lineage>
        <taxon>Eukaryota</taxon>
        <taxon>Metazoa</taxon>
        <taxon>Ecdysozoa</taxon>
        <taxon>Arthropoda</taxon>
        <taxon>Chelicerata</taxon>
        <taxon>Arachnida</taxon>
        <taxon>Acari</taxon>
        <taxon>Acariformes</taxon>
        <taxon>Sarcoptiformes</taxon>
        <taxon>Astigmata</taxon>
        <taxon>Psoroptidia</taxon>
        <taxon>Analgoidea</taxon>
        <taxon>Pyroglyphidae</taxon>
        <taxon>Dermatophagoidinae</taxon>
        <taxon>Dermatophagoides</taxon>
    </lineage>
</organism>
<evidence type="ECO:0000259" key="19">
    <source>
        <dbReference type="Pfam" id="PF02714"/>
    </source>
</evidence>
<keyword evidence="15" id="KW-1071">Ligand-gated ion channel</keyword>
<feature type="transmembrane region" description="Helical" evidence="18">
    <location>
        <begin position="938"/>
        <end position="956"/>
    </location>
</feature>
<dbReference type="Pfam" id="PF14703">
    <property type="entry name" value="PHM7_cyt"/>
    <property type="match status" value="1"/>
</dbReference>
<protein>
    <submittedName>
        <fullName evidence="24">Acetylcholine-activated cation-selective channel</fullName>
    </submittedName>
</protein>
<proteinExistence type="inferred from homology"/>
<keyword evidence="7 18" id="KW-1133">Transmembrane helix</keyword>
<dbReference type="SUPFAM" id="SSF63712">
    <property type="entry name" value="Nicotinic receptor ligand binding domain-like"/>
    <property type="match status" value="1"/>
</dbReference>
<keyword evidence="5 18" id="KW-0812">Transmembrane</keyword>
<name>A0A922IFY0_DERFA</name>
<dbReference type="CDD" id="cd19064">
    <property type="entry name" value="LGIC_TM_nAChR"/>
    <property type="match status" value="1"/>
</dbReference>
<feature type="transmembrane region" description="Helical" evidence="18">
    <location>
        <begin position="310"/>
        <end position="331"/>
    </location>
</feature>